<dbReference type="PROSITE" id="PS50082">
    <property type="entry name" value="WD_REPEATS_2"/>
    <property type="match status" value="1"/>
</dbReference>
<evidence type="ECO:0000313" key="5">
    <source>
        <dbReference type="EMBL" id="ETO11500.1"/>
    </source>
</evidence>
<dbReference type="PROSITE" id="PS00678">
    <property type="entry name" value="WD_REPEATS_1"/>
    <property type="match status" value="1"/>
</dbReference>
<accession>X6MEM8</accession>
<keyword evidence="6" id="KW-1185">Reference proteome</keyword>
<proteinExistence type="predicted"/>
<evidence type="ECO:0000313" key="6">
    <source>
        <dbReference type="Proteomes" id="UP000023152"/>
    </source>
</evidence>
<dbReference type="EMBL" id="ASPP01022406">
    <property type="protein sequence ID" value="ETO11500.1"/>
    <property type="molecule type" value="Genomic_DNA"/>
</dbReference>
<evidence type="ECO:0000256" key="2">
    <source>
        <dbReference type="ARBA" id="ARBA00022737"/>
    </source>
</evidence>
<dbReference type="SUPFAM" id="SSF50978">
    <property type="entry name" value="WD40 repeat-like"/>
    <property type="match status" value="1"/>
</dbReference>
<dbReference type="InterPro" id="IPR001680">
    <property type="entry name" value="WD40_rpt"/>
</dbReference>
<feature type="transmembrane region" description="Helical" evidence="4">
    <location>
        <begin position="87"/>
        <end position="105"/>
    </location>
</feature>
<gene>
    <name evidence="5" type="ORF">RFI_25876</name>
</gene>
<dbReference type="AlphaFoldDB" id="X6MEM8"/>
<evidence type="ECO:0000256" key="3">
    <source>
        <dbReference type="PROSITE-ProRule" id="PRU00221"/>
    </source>
</evidence>
<keyword evidence="2" id="KW-0677">Repeat</keyword>
<dbReference type="OrthoDB" id="273771at2759"/>
<dbReference type="InterPro" id="IPR015943">
    <property type="entry name" value="WD40/YVTN_repeat-like_dom_sf"/>
</dbReference>
<dbReference type="InterPro" id="IPR036322">
    <property type="entry name" value="WD40_repeat_dom_sf"/>
</dbReference>
<keyword evidence="4" id="KW-1133">Transmembrane helix</keyword>
<feature type="non-terminal residue" evidence="5">
    <location>
        <position position="1"/>
    </location>
</feature>
<dbReference type="InterPro" id="IPR019775">
    <property type="entry name" value="WD40_repeat_CS"/>
</dbReference>
<protein>
    <submittedName>
        <fullName evidence="5">Uncharacterized protein</fullName>
    </submittedName>
</protein>
<comment type="caution">
    <text evidence="5">The sequence shown here is derived from an EMBL/GenBank/DDBJ whole genome shotgun (WGS) entry which is preliminary data.</text>
</comment>
<name>X6MEM8_RETFI</name>
<evidence type="ECO:0000256" key="1">
    <source>
        <dbReference type="ARBA" id="ARBA00022574"/>
    </source>
</evidence>
<keyword evidence="4" id="KW-0812">Transmembrane</keyword>
<dbReference type="Proteomes" id="UP000023152">
    <property type="component" value="Unassembled WGS sequence"/>
</dbReference>
<feature type="repeat" description="WD" evidence="3">
    <location>
        <begin position="9"/>
        <end position="35"/>
    </location>
</feature>
<evidence type="ECO:0000256" key="4">
    <source>
        <dbReference type="SAM" id="Phobius"/>
    </source>
</evidence>
<sequence length="109" mass="12740">NIGKAVGGNSNVICSGSDDSTIRFWDIRSNKKELYVIKGDDEEEDGIRCIRFVSLNKKVNDIEQKSKDDYGVHLYYDIDKVCFDFNFLKLFILKFGILFDLFFFFPMKK</sequence>
<keyword evidence="4" id="KW-0472">Membrane</keyword>
<dbReference type="Gene3D" id="2.130.10.10">
    <property type="entry name" value="YVTN repeat-like/Quinoprotein amine dehydrogenase"/>
    <property type="match status" value="1"/>
</dbReference>
<keyword evidence="1 3" id="KW-0853">WD repeat</keyword>
<organism evidence="5 6">
    <name type="scientific">Reticulomyxa filosa</name>
    <dbReference type="NCBI Taxonomy" id="46433"/>
    <lineage>
        <taxon>Eukaryota</taxon>
        <taxon>Sar</taxon>
        <taxon>Rhizaria</taxon>
        <taxon>Retaria</taxon>
        <taxon>Foraminifera</taxon>
        <taxon>Monothalamids</taxon>
        <taxon>Reticulomyxidae</taxon>
        <taxon>Reticulomyxa</taxon>
    </lineage>
</organism>
<reference evidence="5 6" key="1">
    <citation type="journal article" date="2013" name="Curr. Biol.">
        <title>The Genome of the Foraminiferan Reticulomyxa filosa.</title>
        <authorList>
            <person name="Glockner G."/>
            <person name="Hulsmann N."/>
            <person name="Schleicher M."/>
            <person name="Noegel A.A."/>
            <person name="Eichinger L."/>
            <person name="Gallinger C."/>
            <person name="Pawlowski J."/>
            <person name="Sierra R."/>
            <person name="Euteneuer U."/>
            <person name="Pillet L."/>
            <person name="Moustafa A."/>
            <person name="Platzer M."/>
            <person name="Groth M."/>
            <person name="Szafranski K."/>
            <person name="Schliwa M."/>
        </authorList>
    </citation>
    <scope>NUCLEOTIDE SEQUENCE [LARGE SCALE GENOMIC DNA]</scope>
</reference>